<sequence>MLRRLALTLTAAALLAAIAEARRLYRLCAALRHEIATQQSLRAAERAGRTVAERRLRRAASVVNPATCGYRPIGHIESCFVERRGTPRQGLLVPDARARLRLDPRAVQPAAALEGLEGFSHVHPPGLLGGSIGLFATRTPHRPNPIGLSLAALLHVEGGTLLLGGADLIDGTPVLDVKPYLLHDAPAGATVPSWCAARSDASRIASVHFTAAAEAQLAAAVADGSLRFYTDLETARSAISQMLQLDIRSVHQGRGRQPAAERSAAEQLYSCRFDALELEFVTLEQRVEVRRCVQHVPAGSRPART</sequence>
<dbReference type="AlphaFoldDB" id="A0A0D3KE57"/>
<accession>A0A0D3KE57</accession>
<keyword evidence="3" id="KW-0732">Signal</keyword>
<evidence type="ECO:0000256" key="2">
    <source>
        <dbReference type="ARBA" id="ARBA00033753"/>
    </source>
</evidence>
<keyword evidence="1" id="KW-0949">S-adenosyl-L-methionine</keyword>
<evidence type="ECO:0000313" key="6">
    <source>
        <dbReference type="Proteomes" id="UP000013827"/>
    </source>
</evidence>
<dbReference type="CDD" id="cd09281">
    <property type="entry name" value="UPF0066"/>
    <property type="match status" value="1"/>
</dbReference>
<evidence type="ECO:0000313" key="5">
    <source>
        <dbReference type="EnsemblProtists" id="EOD34042"/>
    </source>
</evidence>
<dbReference type="PANTHER" id="PTHR12818">
    <property type="entry name" value="TRNA (ADENINE(37)-N6)-METHYLTRANSFERASE"/>
    <property type="match status" value="1"/>
</dbReference>
<dbReference type="SUPFAM" id="SSF118196">
    <property type="entry name" value="YaeB-like"/>
    <property type="match status" value="1"/>
</dbReference>
<reference evidence="5" key="2">
    <citation type="submission" date="2024-10" db="UniProtKB">
        <authorList>
            <consortium name="EnsemblProtists"/>
        </authorList>
    </citation>
    <scope>IDENTIFICATION</scope>
</reference>
<dbReference type="KEGG" id="ehx:EMIHUDRAFT_228894"/>
<dbReference type="EnsemblProtists" id="EOD34042">
    <property type="protein sequence ID" value="EOD34042"/>
    <property type="gene ID" value="EMIHUDRAFT_228894"/>
</dbReference>
<evidence type="ECO:0000256" key="3">
    <source>
        <dbReference type="SAM" id="SignalP"/>
    </source>
</evidence>
<evidence type="ECO:0000256" key="1">
    <source>
        <dbReference type="ARBA" id="ARBA00022691"/>
    </source>
</evidence>
<evidence type="ECO:0000259" key="4">
    <source>
        <dbReference type="PROSITE" id="PS51668"/>
    </source>
</evidence>
<name>A0A0D3KE57_EMIH1</name>
<dbReference type="PANTHER" id="PTHR12818:SF0">
    <property type="entry name" value="TRNA (ADENINE(37)-N6)-METHYLTRANSFERASE"/>
    <property type="match status" value="1"/>
</dbReference>
<dbReference type="PaxDb" id="2903-EOD34042"/>
<dbReference type="Gene3D" id="3.30.2310.10">
    <property type="entry name" value="YaeB-like"/>
    <property type="match status" value="1"/>
</dbReference>
<dbReference type="Gene3D" id="2.40.30.70">
    <property type="entry name" value="YaeB-like"/>
    <property type="match status" value="1"/>
</dbReference>
<feature type="signal peptide" evidence="3">
    <location>
        <begin position="1"/>
        <end position="21"/>
    </location>
</feature>
<dbReference type="RefSeq" id="XP_005786471.1">
    <property type="nucleotide sequence ID" value="XM_005786414.1"/>
</dbReference>
<feature type="domain" description="TsaA-like" evidence="4">
    <location>
        <begin position="70"/>
        <end position="189"/>
    </location>
</feature>
<comment type="similarity">
    <text evidence="2">Belongs to the tRNA methyltransferase O family.</text>
</comment>
<dbReference type="Pfam" id="PF01980">
    <property type="entry name" value="TrmO_N"/>
    <property type="match status" value="1"/>
</dbReference>
<dbReference type="HOGENOM" id="CLU_013458_0_0_1"/>
<dbReference type="InterPro" id="IPR036414">
    <property type="entry name" value="YaeB_N_sf"/>
</dbReference>
<keyword evidence="6" id="KW-1185">Reference proteome</keyword>
<dbReference type="eggNOG" id="KOG2942">
    <property type="taxonomic scope" value="Eukaryota"/>
</dbReference>
<dbReference type="OMA" id="QMLVLDI"/>
<dbReference type="PROSITE" id="PS51668">
    <property type="entry name" value="TSAA_2"/>
    <property type="match status" value="1"/>
</dbReference>
<dbReference type="Proteomes" id="UP000013827">
    <property type="component" value="Unassembled WGS sequence"/>
</dbReference>
<dbReference type="InterPro" id="IPR040372">
    <property type="entry name" value="YaeB-like"/>
</dbReference>
<dbReference type="InterPro" id="IPR036413">
    <property type="entry name" value="YaeB-like_sf"/>
</dbReference>
<reference evidence="6" key="1">
    <citation type="journal article" date="2013" name="Nature">
        <title>Pan genome of the phytoplankton Emiliania underpins its global distribution.</title>
        <authorList>
            <person name="Read B.A."/>
            <person name="Kegel J."/>
            <person name="Klute M.J."/>
            <person name="Kuo A."/>
            <person name="Lefebvre S.C."/>
            <person name="Maumus F."/>
            <person name="Mayer C."/>
            <person name="Miller J."/>
            <person name="Monier A."/>
            <person name="Salamov A."/>
            <person name="Young J."/>
            <person name="Aguilar M."/>
            <person name="Claverie J.M."/>
            <person name="Frickenhaus S."/>
            <person name="Gonzalez K."/>
            <person name="Herman E.K."/>
            <person name="Lin Y.C."/>
            <person name="Napier J."/>
            <person name="Ogata H."/>
            <person name="Sarno A.F."/>
            <person name="Shmutz J."/>
            <person name="Schroeder D."/>
            <person name="de Vargas C."/>
            <person name="Verret F."/>
            <person name="von Dassow P."/>
            <person name="Valentin K."/>
            <person name="Van de Peer Y."/>
            <person name="Wheeler G."/>
            <person name="Dacks J.B."/>
            <person name="Delwiche C.F."/>
            <person name="Dyhrman S.T."/>
            <person name="Glockner G."/>
            <person name="John U."/>
            <person name="Richards T."/>
            <person name="Worden A.Z."/>
            <person name="Zhang X."/>
            <person name="Grigoriev I.V."/>
            <person name="Allen A.E."/>
            <person name="Bidle K."/>
            <person name="Borodovsky M."/>
            <person name="Bowler C."/>
            <person name="Brownlee C."/>
            <person name="Cock J.M."/>
            <person name="Elias M."/>
            <person name="Gladyshev V.N."/>
            <person name="Groth M."/>
            <person name="Guda C."/>
            <person name="Hadaegh A."/>
            <person name="Iglesias-Rodriguez M.D."/>
            <person name="Jenkins J."/>
            <person name="Jones B.M."/>
            <person name="Lawson T."/>
            <person name="Leese F."/>
            <person name="Lindquist E."/>
            <person name="Lobanov A."/>
            <person name="Lomsadze A."/>
            <person name="Malik S.B."/>
            <person name="Marsh M.E."/>
            <person name="Mackinder L."/>
            <person name="Mock T."/>
            <person name="Mueller-Roeber B."/>
            <person name="Pagarete A."/>
            <person name="Parker M."/>
            <person name="Probert I."/>
            <person name="Quesneville H."/>
            <person name="Raines C."/>
            <person name="Rensing S.A."/>
            <person name="Riano-Pachon D.M."/>
            <person name="Richier S."/>
            <person name="Rokitta S."/>
            <person name="Shiraiwa Y."/>
            <person name="Soanes D.M."/>
            <person name="van der Giezen M."/>
            <person name="Wahlund T.M."/>
            <person name="Williams B."/>
            <person name="Wilson W."/>
            <person name="Wolfe G."/>
            <person name="Wurch L.L."/>
        </authorList>
    </citation>
    <scope>NUCLEOTIDE SEQUENCE</scope>
</reference>
<organism evidence="5 6">
    <name type="scientific">Emiliania huxleyi (strain CCMP1516)</name>
    <dbReference type="NCBI Taxonomy" id="280463"/>
    <lineage>
        <taxon>Eukaryota</taxon>
        <taxon>Haptista</taxon>
        <taxon>Haptophyta</taxon>
        <taxon>Prymnesiophyceae</taxon>
        <taxon>Isochrysidales</taxon>
        <taxon>Noelaerhabdaceae</taxon>
        <taxon>Emiliania</taxon>
    </lineage>
</organism>
<dbReference type="InterPro" id="IPR023370">
    <property type="entry name" value="TrmO-like_N"/>
</dbReference>
<proteinExistence type="inferred from homology"/>
<feature type="chain" id="PRO_5044270184" description="TsaA-like domain-containing protein" evidence="3">
    <location>
        <begin position="22"/>
        <end position="305"/>
    </location>
</feature>
<dbReference type="GeneID" id="17279312"/>
<protein>
    <recommendedName>
        <fullName evidence="4">TsaA-like domain-containing protein</fullName>
    </recommendedName>
</protein>